<proteinExistence type="predicted"/>
<dbReference type="Proteomes" id="UP001239111">
    <property type="component" value="Chromosome 1"/>
</dbReference>
<sequence>MAVLVLADLCMSTALLPLDTPEVAAAKAEHFARYNYEAARNTLGLVPANFYLDVPYFYTSPIYYGLPSSPLIAPEIVIQARSLDTVGVETDKTTTVFADNAKTLPHQPSDTPAKSSDIPIPASGQQIRDSTLNQAQTAQNTEQSKNKQ</sequence>
<accession>A0ACC2PVS1</accession>
<reference evidence="1" key="1">
    <citation type="submission" date="2023-04" db="EMBL/GenBank/DDBJ databases">
        <title>A chromosome-level genome assembly of the parasitoid wasp Eretmocerus hayati.</title>
        <authorList>
            <person name="Zhong Y."/>
            <person name="Liu S."/>
            <person name="Liu Y."/>
        </authorList>
    </citation>
    <scope>NUCLEOTIDE SEQUENCE</scope>
    <source>
        <strain evidence="1">ZJU_SS_LIU_2023</strain>
    </source>
</reference>
<comment type="caution">
    <text evidence="1">The sequence shown here is derived from an EMBL/GenBank/DDBJ whole genome shotgun (WGS) entry which is preliminary data.</text>
</comment>
<dbReference type="EMBL" id="CM056741">
    <property type="protein sequence ID" value="KAJ8687685.1"/>
    <property type="molecule type" value="Genomic_DNA"/>
</dbReference>
<evidence type="ECO:0000313" key="1">
    <source>
        <dbReference type="EMBL" id="KAJ8687685.1"/>
    </source>
</evidence>
<organism evidence="1 2">
    <name type="scientific">Eretmocerus hayati</name>
    <dbReference type="NCBI Taxonomy" id="131215"/>
    <lineage>
        <taxon>Eukaryota</taxon>
        <taxon>Metazoa</taxon>
        <taxon>Ecdysozoa</taxon>
        <taxon>Arthropoda</taxon>
        <taxon>Hexapoda</taxon>
        <taxon>Insecta</taxon>
        <taxon>Pterygota</taxon>
        <taxon>Neoptera</taxon>
        <taxon>Endopterygota</taxon>
        <taxon>Hymenoptera</taxon>
        <taxon>Apocrita</taxon>
        <taxon>Proctotrupomorpha</taxon>
        <taxon>Chalcidoidea</taxon>
        <taxon>Aphelinidae</taxon>
        <taxon>Aphelininae</taxon>
        <taxon>Eretmocerus</taxon>
    </lineage>
</organism>
<keyword evidence="2" id="KW-1185">Reference proteome</keyword>
<protein>
    <submittedName>
        <fullName evidence="1">Uncharacterized protein</fullName>
    </submittedName>
</protein>
<evidence type="ECO:0000313" key="2">
    <source>
        <dbReference type="Proteomes" id="UP001239111"/>
    </source>
</evidence>
<gene>
    <name evidence="1" type="ORF">QAD02_023479</name>
</gene>
<name>A0ACC2PVS1_9HYME</name>